<evidence type="ECO:0000313" key="2">
    <source>
        <dbReference type="EMBL" id="XCM39251.1"/>
    </source>
</evidence>
<dbReference type="EMBL" id="CP159837">
    <property type="protein sequence ID" value="XCM39251.1"/>
    <property type="molecule type" value="Genomic_DNA"/>
</dbReference>
<dbReference type="AlphaFoldDB" id="A0AAU8JKG8"/>
<proteinExistence type="predicted"/>
<organism evidence="2">
    <name type="scientific">Planktothricoides raciborskii GIHE-MW2</name>
    <dbReference type="NCBI Taxonomy" id="2792601"/>
    <lineage>
        <taxon>Bacteria</taxon>
        <taxon>Bacillati</taxon>
        <taxon>Cyanobacteriota</taxon>
        <taxon>Cyanophyceae</taxon>
        <taxon>Oscillatoriophycideae</taxon>
        <taxon>Oscillatoriales</taxon>
        <taxon>Oscillatoriaceae</taxon>
        <taxon>Planktothricoides</taxon>
    </lineage>
</organism>
<dbReference type="RefSeq" id="WP_354636079.1">
    <property type="nucleotide sequence ID" value="NZ_CP159837.1"/>
</dbReference>
<protein>
    <submittedName>
        <fullName evidence="2">Uncharacterized protein</fullName>
    </submittedName>
</protein>
<name>A0AAU8JKG8_9CYAN</name>
<gene>
    <name evidence="2" type="ORF">ABWT76_002157</name>
</gene>
<sequence>MPYKQNAKQSAKPGLRDSVAKAKIRVLLGLWDLDATKNPVKKGEVIKWVKNSNERSADYDPVLEELVAKGAIAVAGNQISLSDRGLGMLDESLTSAELSLGEGENGPFEFPGSIIGTKVANALLKWIRDRARLSTVAASATPATPDATKSQAKPAKSAKSEGAVPRSGSLPGIASYQQFTKVVLQVYDQLNRDYNYEHLVPIYHLRREIGDRVSRSQFTDWLIEMQANDILQLMTGDMPNMTPDKREDSVIIPDVGLRHYAKRIDR</sequence>
<accession>A0AAU8JKG8</accession>
<feature type="region of interest" description="Disordered" evidence="1">
    <location>
        <begin position="137"/>
        <end position="167"/>
    </location>
</feature>
<feature type="compositionally biased region" description="Low complexity" evidence="1">
    <location>
        <begin position="137"/>
        <end position="157"/>
    </location>
</feature>
<reference evidence="2" key="1">
    <citation type="submission" date="2024-07" db="EMBL/GenBank/DDBJ databases">
        <authorList>
            <person name="Kim Y.J."/>
            <person name="Jeong J.Y."/>
        </authorList>
    </citation>
    <scope>NUCLEOTIDE SEQUENCE</scope>
    <source>
        <strain evidence="2">GIHE-MW2</strain>
    </source>
</reference>
<evidence type="ECO:0000256" key="1">
    <source>
        <dbReference type="SAM" id="MobiDB-lite"/>
    </source>
</evidence>